<keyword evidence="5" id="KW-1185">Reference proteome</keyword>
<protein>
    <recommendedName>
        <fullName evidence="3">DUF6311 domain-containing protein</fullName>
    </recommendedName>
</protein>
<accession>A0A8J4DPW8</accession>
<feature type="transmembrane region" description="Helical" evidence="2">
    <location>
        <begin position="385"/>
        <end position="405"/>
    </location>
</feature>
<keyword evidence="2" id="KW-0472">Membrane</keyword>
<comment type="caution">
    <text evidence="4">The sequence shown here is derived from an EMBL/GenBank/DDBJ whole genome shotgun (WGS) entry which is preliminary data.</text>
</comment>
<evidence type="ECO:0000256" key="2">
    <source>
        <dbReference type="SAM" id="Phobius"/>
    </source>
</evidence>
<dbReference type="EMBL" id="BOPF01000004">
    <property type="protein sequence ID" value="GIJ44832.1"/>
    <property type="molecule type" value="Genomic_DNA"/>
</dbReference>
<evidence type="ECO:0000256" key="1">
    <source>
        <dbReference type="SAM" id="MobiDB-lite"/>
    </source>
</evidence>
<dbReference type="AlphaFoldDB" id="A0A8J4DPW8"/>
<dbReference type="RefSeq" id="WP_203898361.1">
    <property type="nucleotide sequence ID" value="NZ_BOPF01000004.1"/>
</dbReference>
<evidence type="ECO:0000259" key="3">
    <source>
        <dbReference type="Pfam" id="PF19830"/>
    </source>
</evidence>
<evidence type="ECO:0000313" key="4">
    <source>
        <dbReference type="EMBL" id="GIJ44832.1"/>
    </source>
</evidence>
<feature type="transmembrane region" description="Helical" evidence="2">
    <location>
        <begin position="260"/>
        <end position="278"/>
    </location>
</feature>
<feature type="transmembrane region" description="Helical" evidence="2">
    <location>
        <begin position="290"/>
        <end position="310"/>
    </location>
</feature>
<sequence length="628" mass="65780">MTSATPPDDREETAEIPSQRRQSATAKIVALIGTDRPSRIIGPALPPPQKPSEEASAPAPLVRPALVDTAAGAAFCLVALLITKGLWAGPRTHALAAGADDQILAEWFLSYGARVYSGDFSLVTERLNAPDGVNLLSNASVILLGVLLGPVTLAFGAAVSFAVATAGNLAATAIGWYLLFARTWGRHRAAAAFGAALAGFAPGMIAQSYGHPHITAQWLVPAMVWCVVRICQTSDRRQLLLTAALLGFLVTLQFHLGPEVLYLTAVGGTLFLVVFWLADRAALRERLPDIGQGFAFAGGITALLLAYPLWVMFGGPQAVHGGPYPSYRYSLDAAALVEISPVSLAGDAAAAAYSPDVAELNGYFGVPLLLVILGATLWLLRRPVVIAASTAGAGLLVLALGPRLVLDGEQTDVPLPYALVDGLPVISAALPGRLALAAVPMFAALVTLAVDQALRVQAGWTRLVVPFAVACALAPIAPVPMRTVERPPVPRYFTQGWWRGCAGSGGGVLVPVPLPEPRRPESMRWATAAGTGFALPQGSFIGPYGPGGEASLGTFPRPTSQLLARVAETGEVPVVGDTERSAAIADALYWNARCFVLADRPHREPLRTTMNALFGPGQSIADVDVWPV</sequence>
<evidence type="ECO:0000313" key="5">
    <source>
        <dbReference type="Proteomes" id="UP000619260"/>
    </source>
</evidence>
<feature type="transmembrane region" description="Helical" evidence="2">
    <location>
        <begin position="362"/>
        <end position="380"/>
    </location>
</feature>
<feature type="domain" description="DUF6311" evidence="3">
    <location>
        <begin position="122"/>
        <end position="460"/>
    </location>
</feature>
<feature type="transmembrane region" description="Helical" evidence="2">
    <location>
        <begin position="238"/>
        <end position="254"/>
    </location>
</feature>
<organism evidence="4 5">
    <name type="scientific">Virgisporangium aliadipatigenens</name>
    <dbReference type="NCBI Taxonomy" id="741659"/>
    <lineage>
        <taxon>Bacteria</taxon>
        <taxon>Bacillati</taxon>
        <taxon>Actinomycetota</taxon>
        <taxon>Actinomycetes</taxon>
        <taxon>Micromonosporales</taxon>
        <taxon>Micromonosporaceae</taxon>
        <taxon>Virgisporangium</taxon>
    </lineage>
</organism>
<dbReference type="Proteomes" id="UP000619260">
    <property type="component" value="Unassembled WGS sequence"/>
</dbReference>
<gene>
    <name evidence="4" type="ORF">Val02_17180</name>
</gene>
<keyword evidence="2" id="KW-1133">Transmembrane helix</keyword>
<feature type="transmembrane region" description="Helical" evidence="2">
    <location>
        <begin position="425"/>
        <end position="448"/>
    </location>
</feature>
<feature type="transmembrane region" description="Helical" evidence="2">
    <location>
        <begin position="135"/>
        <end position="155"/>
    </location>
</feature>
<keyword evidence="2" id="KW-0812">Transmembrane</keyword>
<dbReference type="InterPro" id="IPR046278">
    <property type="entry name" value="DUF6311"/>
</dbReference>
<reference evidence="4" key="1">
    <citation type="submission" date="2021-01" db="EMBL/GenBank/DDBJ databases">
        <title>Whole genome shotgun sequence of Virgisporangium aliadipatigenens NBRC 105644.</title>
        <authorList>
            <person name="Komaki H."/>
            <person name="Tamura T."/>
        </authorList>
    </citation>
    <scope>NUCLEOTIDE SEQUENCE</scope>
    <source>
        <strain evidence="4">NBRC 105644</strain>
    </source>
</reference>
<feature type="transmembrane region" description="Helical" evidence="2">
    <location>
        <begin position="460"/>
        <end position="477"/>
    </location>
</feature>
<name>A0A8J4DPW8_9ACTN</name>
<feature type="transmembrane region" description="Helical" evidence="2">
    <location>
        <begin position="161"/>
        <end position="179"/>
    </location>
</feature>
<feature type="region of interest" description="Disordered" evidence="1">
    <location>
        <begin position="1"/>
        <end position="57"/>
    </location>
</feature>
<proteinExistence type="predicted"/>
<dbReference type="Pfam" id="PF19830">
    <property type="entry name" value="DUF6311"/>
    <property type="match status" value="1"/>
</dbReference>